<proteinExistence type="predicted"/>
<evidence type="ECO:0000313" key="2">
    <source>
        <dbReference type="EMBL" id="EZQ11346.1"/>
    </source>
</evidence>
<feature type="domain" description="AAA" evidence="1">
    <location>
        <begin position="5"/>
        <end position="168"/>
    </location>
</feature>
<name>A0A031LU44_9CREN</name>
<dbReference type="SUPFAM" id="SSF52540">
    <property type="entry name" value="P-loop containing nucleoside triphosphate hydrolases"/>
    <property type="match status" value="1"/>
</dbReference>
<dbReference type="RefSeq" id="WP_052349392.1">
    <property type="nucleotide sequence ID" value="NZ_JFZT01000015.1"/>
</dbReference>
<accession>A0A031LU44</accession>
<dbReference type="Gene3D" id="3.40.50.300">
    <property type="entry name" value="P-loop containing nucleotide triphosphate hydrolases"/>
    <property type="match status" value="1"/>
</dbReference>
<comment type="caution">
    <text evidence="2">The sequence shown here is derived from an EMBL/GenBank/DDBJ whole genome shotgun (WGS) entry which is preliminary data.</text>
</comment>
<sequence length="169" mass="18825">MSELKVILLINQKGGTGKTTLSALIAIGLALLGKKVLLIDADPQAHLSSFFIKTNELDTYQGVLHMARGEKFKIIPVNIGKIKGKLGLIPSNLSYLVDVYRGQIPLTDPYALHKRLYREPAITKDYEWVIIDTPPELFAPTIWALYASNYLIIPSNLEELPLMGVRILI</sequence>
<dbReference type="Proteomes" id="UP000024332">
    <property type="component" value="Unassembled WGS sequence"/>
</dbReference>
<evidence type="ECO:0000313" key="3">
    <source>
        <dbReference type="Proteomes" id="UP000024332"/>
    </source>
</evidence>
<evidence type="ECO:0000259" key="1">
    <source>
        <dbReference type="Pfam" id="PF13614"/>
    </source>
</evidence>
<dbReference type="CDD" id="cd02042">
    <property type="entry name" value="ParAB_family"/>
    <property type="match status" value="1"/>
</dbReference>
<reference evidence="2 3" key="1">
    <citation type="submission" date="2014-03" db="EMBL/GenBank/DDBJ databases">
        <title>Draft genome sequence of the novel thermoacidophilic archaea Acidianus copahuensis ALE1 strain, isolated from Copahue volcanic area in Neuquen Argentina.</title>
        <authorList>
            <person name="Urbieta M.S."/>
            <person name="Rascovan N."/>
            <person name="Castro C."/>
            <person name="Revale S."/>
            <person name="Giaveno M.A."/>
            <person name="Vazquez M.P."/>
            <person name="Donati E.R."/>
        </authorList>
    </citation>
    <scope>NUCLEOTIDE SEQUENCE [LARGE SCALE GENOMIC DNA]</scope>
    <source>
        <strain evidence="2 3">ALE1</strain>
    </source>
</reference>
<gene>
    <name evidence="2" type="ORF">CM19_01160</name>
</gene>
<dbReference type="Pfam" id="PF13614">
    <property type="entry name" value="AAA_31"/>
    <property type="match status" value="1"/>
</dbReference>
<dbReference type="AlphaFoldDB" id="A0A031LU44"/>
<keyword evidence="3" id="KW-1185">Reference proteome</keyword>
<dbReference type="PANTHER" id="PTHR13696:SF99">
    <property type="entry name" value="COBYRINIC ACID AC-DIAMIDE SYNTHASE"/>
    <property type="match status" value="1"/>
</dbReference>
<dbReference type="STRING" id="1160895.CM19_01160"/>
<organism evidence="2 3">
    <name type="scientific">Candidatus Acidianus copahuensis</name>
    <dbReference type="NCBI Taxonomy" id="1160895"/>
    <lineage>
        <taxon>Archaea</taxon>
        <taxon>Thermoproteota</taxon>
        <taxon>Thermoprotei</taxon>
        <taxon>Sulfolobales</taxon>
        <taxon>Sulfolobaceae</taxon>
        <taxon>Acidianus</taxon>
    </lineage>
</organism>
<dbReference type="InterPro" id="IPR050678">
    <property type="entry name" value="DNA_Partitioning_ATPase"/>
</dbReference>
<dbReference type="InterPro" id="IPR027417">
    <property type="entry name" value="P-loop_NTPase"/>
</dbReference>
<dbReference type="PANTHER" id="PTHR13696">
    <property type="entry name" value="P-LOOP CONTAINING NUCLEOSIDE TRIPHOSPHATE HYDROLASE"/>
    <property type="match status" value="1"/>
</dbReference>
<protein>
    <submittedName>
        <fullName evidence="2">Chromosome partitioning protein</fullName>
    </submittedName>
</protein>
<dbReference type="InterPro" id="IPR025669">
    <property type="entry name" value="AAA_dom"/>
</dbReference>
<dbReference type="EMBL" id="JFZT01000015">
    <property type="protein sequence ID" value="EZQ11346.1"/>
    <property type="molecule type" value="Genomic_DNA"/>
</dbReference>